<dbReference type="RefSeq" id="WP_015022663.1">
    <property type="nucleotide sequence ID" value="NZ_CP017696.1"/>
</dbReference>
<dbReference type="SUPFAM" id="SSF53448">
    <property type="entry name" value="Nucleotide-diphospho-sugar transferases"/>
    <property type="match status" value="1"/>
</dbReference>
<accession>A0AAD0AB31</accession>
<dbReference type="GeneID" id="93051245"/>
<keyword evidence="2" id="KW-0808">Transferase</keyword>
<dbReference type="AlphaFoldDB" id="A0AAD0AB31"/>
<proteinExistence type="predicted"/>
<dbReference type="GO" id="GO:0016757">
    <property type="term" value="F:glycosyltransferase activity"/>
    <property type="evidence" value="ECO:0007669"/>
    <property type="project" value="UniProtKB-KW"/>
</dbReference>
<reference evidence="4 5" key="1">
    <citation type="submission" date="2016-10" db="EMBL/GenBank/DDBJ databases">
        <title>The whole genome sequencing and assembly of B. asteroides DSM 20089 strain.</title>
        <authorList>
            <person name="Lee Y.-J."/>
            <person name="Park M.-K."/>
            <person name="Yi H."/>
            <person name="Bahn Y.-S."/>
            <person name="Kim J.F."/>
            <person name="Lee D.-W."/>
        </authorList>
    </citation>
    <scope>NUCLEOTIDE SEQUENCE [LARGE SCALE GENOMIC DNA]</scope>
    <source>
        <strain evidence="4 5">DSM 20089</strain>
    </source>
</reference>
<dbReference type="CDD" id="cd00761">
    <property type="entry name" value="Glyco_tranf_GTA_type"/>
    <property type="match status" value="1"/>
</dbReference>
<name>A0AAD0AB31_9BIFI</name>
<feature type="domain" description="Glycosyltransferase 2-like" evidence="3">
    <location>
        <begin position="7"/>
        <end position="172"/>
    </location>
</feature>
<evidence type="ECO:0000313" key="4">
    <source>
        <dbReference type="EMBL" id="ATO41994.1"/>
    </source>
</evidence>
<evidence type="ECO:0000313" key="5">
    <source>
        <dbReference type="Proteomes" id="UP000224056"/>
    </source>
</evidence>
<dbReference type="Pfam" id="PF00535">
    <property type="entry name" value="Glycos_transf_2"/>
    <property type="match status" value="1"/>
</dbReference>
<dbReference type="Proteomes" id="UP000224056">
    <property type="component" value="Chromosome"/>
</dbReference>
<evidence type="ECO:0000259" key="3">
    <source>
        <dbReference type="Pfam" id="PF00535"/>
    </source>
</evidence>
<sequence>MDTPAVSIIVPVYNVVGYLDACVRSLMNQTYQDIEILMVDDGSTDGSGELCDDYAGTFDKISVIHEENSGPGYARNAGIVAAKGRYLLFVDSDDVLLPKAVERLVAIADTGKTDLVCYDFIVRKGKGESSRTVVIPAAFPTVKETSGIQCLRYIYEGRLGNYSMLFLYNREFLLQAGVKYPVNINVLEDAVFLNELLPKANVVRYCQAKLYVYNIRQNDSLGQGKNLEKAKGGYRAICRISENAKRLGLYQEFRLHGIDLLLFVYNLAGDGTDDETEKLLAHIRTSLFSLSHGQMKIKPTLKRKIQLLLIRYRLYDLLVHHLWRFG</sequence>
<dbReference type="InterPro" id="IPR001173">
    <property type="entry name" value="Glyco_trans_2-like"/>
</dbReference>
<dbReference type="InterPro" id="IPR029044">
    <property type="entry name" value="Nucleotide-diphossugar_trans"/>
</dbReference>
<organism evidence="4 5">
    <name type="scientific">Bifidobacterium asteroides DSM 20089</name>
    <dbReference type="NCBI Taxonomy" id="1437594"/>
    <lineage>
        <taxon>Bacteria</taxon>
        <taxon>Bacillati</taxon>
        <taxon>Actinomycetota</taxon>
        <taxon>Actinomycetes</taxon>
        <taxon>Bifidobacteriales</taxon>
        <taxon>Bifidobacteriaceae</taxon>
        <taxon>Bifidobacterium</taxon>
    </lineage>
</organism>
<keyword evidence="1" id="KW-0328">Glycosyltransferase</keyword>
<evidence type="ECO:0000256" key="1">
    <source>
        <dbReference type="ARBA" id="ARBA00022676"/>
    </source>
</evidence>
<dbReference type="Gene3D" id="3.90.550.10">
    <property type="entry name" value="Spore Coat Polysaccharide Biosynthesis Protein SpsA, Chain A"/>
    <property type="match status" value="1"/>
</dbReference>
<dbReference type="PANTHER" id="PTHR22916">
    <property type="entry name" value="GLYCOSYLTRANSFERASE"/>
    <property type="match status" value="1"/>
</dbReference>
<dbReference type="PANTHER" id="PTHR22916:SF51">
    <property type="entry name" value="GLYCOSYLTRANSFERASE EPSH-RELATED"/>
    <property type="match status" value="1"/>
</dbReference>
<gene>
    <name evidence="4" type="ORF">BA20089_07605</name>
</gene>
<dbReference type="EMBL" id="CP017696">
    <property type="protein sequence ID" value="ATO41994.1"/>
    <property type="molecule type" value="Genomic_DNA"/>
</dbReference>
<protein>
    <recommendedName>
        <fullName evidence="3">Glycosyltransferase 2-like domain-containing protein</fullName>
    </recommendedName>
</protein>
<evidence type="ECO:0000256" key="2">
    <source>
        <dbReference type="ARBA" id="ARBA00022679"/>
    </source>
</evidence>